<sequence length="175" mass="20002">MQTLKKYLNKFLEGVCSLLLAVMLLLVLWQIFARTVLNDPSTITEEVVRFALVWLSMLAGAYSVGRNAHVVVTFVQDKLNRKYRYWIAQIIHVFFMLFSLSVLIYGGYRGILISVHQTSPSLGISMAYVYLAVPIAGIFFFLYSLINLIDLRKIGELVDEDNKHELEKEVNNHGV</sequence>
<keyword evidence="4" id="KW-0997">Cell inner membrane</keyword>
<keyword evidence="3" id="KW-1003">Cell membrane</keyword>
<evidence type="ECO:0000256" key="3">
    <source>
        <dbReference type="ARBA" id="ARBA00022475"/>
    </source>
</evidence>
<feature type="transmembrane region" description="Helical" evidence="9">
    <location>
        <begin position="86"/>
        <end position="108"/>
    </location>
</feature>
<evidence type="ECO:0000259" key="10">
    <source>
        <dbReference type="Pfam" id="PF04290"/>
    </source>
</evidence>
<dbReference type="AlphaFoldDB" id="A0AAV3WUW8"/>
<evidence type="ECO:0000256" key="4">
    <source>
        <dbReference type="ARBA" id="ARBA00022519"/>
    </source>
</evidence>
<feature type="transmembrane region" description="Helical" evidence="9">
    <location>
        <begin position="47"/>
        <end position="65"/>
    </location>
</feature>
<name>A0AAV3WUW8_9LACT</name>
<reference evidence="11" key="1">
    <citation type="submission" date="2019-08" db="EMBL/GenBank/DDBJ databases">
        <title>Marinilactibacillus psychrotolerans M13-2T whole genome sequencing project.</title>
        <authorList>
            <person name="Ishikawa M."/>
            <person name="Suzuki T."/>
            <person name="Matsutani M."/>
        </authorList>
    </citation>
    <scope>NUCLEOTIDE SEQUENCE</scope>
    <source>
        <strain evidence="11">M13-2T</strain>
    </source>
</reference>
<comment type="subcellular location">
    <subcellularLocation>
        <location evidence="1">Cell inner membrane</location>
        <topology evidence="1">Multi-pass membrane protein</topology>
    </subcellularLocation>
</comment>
<dbReference type="Pfam" id="PF04290">
    <property type="entry name" value="DctQ"/>
    <property type="match status" value="1"/>
</dbReference>
<feature type="transmembrane region" description="Helical" evidence="9">
    <location>
        <begin position="128"/>
        <end position="146"/>
    </location>
</feature>
<dbReference type="PANTHER" id="PTHR35011">
    <property type="entry name" value="2,3-DIKETO-L-GULONATE TRAP TRANSPORTER SMALL PERMEASE PROTEIN YIAM"/>
    <property type="match status" value="1"/>
</dbReference>
<accession>A0AAV3WUW8</accession>
<organism evidence="11 12">
    <name type="scientific">Marinilactibacillus psychrotolerans</name>
    <dbReference type="NCBI Taxonomy" id="191770"/>
    <lineage>
        <taxon>Bacteria</taxon>
        <taxon>Bacillati</taxon>
        <taxon>Bacillota</taxon>
        <taxon>Bacilli</taxon>
        <taxon>Lactobacillales</taxon>
        <taxon>Carnobacteriaceae</taxon>
        <taxon>Marinilactibacillus</taxon>
    </lineage>
</organism>
<dbReference type="InterPro" id="IPR007387">
    <property type="entry name" value="TRAP_DctQ"/>
</dbReference>
<evidence type="ECO:0000256" key="6">
    <source>
        <dbReference type="ARBA" id="ARBA00022989"/>
    </source>
</evidence>
<dbReference type="InterPro" id="IPR055348">
    <property type="entry name" value="DctQ"/>
</dbReference>
<dbReference type="GeneID" id="96911483"/>
<dbReference type="GO" id="GO:0022857">
    <property type="term" value="F:transmembrane transporter activity"/>
    <property type="evidence" value="ECO:0007669"/>
    <property type="project" value="TreeGrafter"/>
</dbReference>
<dbReference type="GO" id="GO:0005886">
    <property type="term" value="C:plasma membrane"/>
    <property type="evidence" value="ECO:0007669"/>
    <property type="project" value="UniProtKB-SubCell"/>
</dbReference>
<evidence type="ECO:0000256" key="5">
    <source>
        <dbReference type="ARBA" id="ARBA00022692"/>
    </source>
</evidence>
<protein>
    <submittedName>
        <fullName evidence="11">C4-dicarboxylate ABC transporter</fullName>
    </submittedName>
</protein>
<proteinExistence type="inferred from homology"/>
<evidence type="ECO:0000256" key="9">
    <source>
        <dbReference type="SAM" id="Phobius"/>
    </source>
</evidence>
<dbReference type="PANTHER" id="PTHR35011:SF2">
    <property type="entry name" value="2,3-DIKETO-L-GULONATE TRAP TRANSPORTER SMALL PERMEASE PROTEIN YIAM"/>
    <property type="match status" value="1"/>
</dbReference>
<keyword evidence="5 9" id="KW-0812">Transmembrane</keyword>
<evidence type="ECO:0000256" key="2">
    <source>
        <dbReference type="ARBA" id="ARBA00022448"/>
    </source>
</evidence>
<evidence type="ECO:0000313" key="12">
    <source>
        <dbReference type="Proteomes" id="UP000887127"/>
    </source>
</evidence>
<dbReference type="RefSeq" id="WP_091762112.1">
    <property type="nucleotide sequence ID" value="NZ_BJVX01000009.1"/>
</dbReference>
<evidence type="ECO:0000256" key="1">
    <source>
        <dbReference type="ARBA" id="ARBA00004429"/>
    </source>
</evidence>
<dbReference type="GO" id="GO:0015740">
    <property type="term" value="P:C4-dicarboxylate transport"/>
    <property type="evidence" value="ECO:0007669"/>
    <property type="project" value="TreeGrafter"/>
</dbReference>
<evidence type="ECO:0000256" key="8">
    <source>
        <dbReference type="ARBA" id="ARBA00038436"/>
    </source>
</evidence>
<gene>
    <name evidence="11" type="ORF">M132T_09350</name>
</gene>
<comment type="caution">
    <text evidence="11">The sequence shown here is derived from an EMBL/GenBank/DDBJ whole genome shotgun (WGS) entry which is preliminary data.</text>
</comment>
<feature type="domain" description="Tripartite ATP-independent periplasmic transporters DctQ component" evidence="10">
    <location>
        <begin position="23"/>
        <end position="151"/>
    </location>
</feature>
<keyword evidence="2" id="KW-0813">Transport</keyword>
<comment type="similarity">
    <text evidence="8">Belongs to the TRAP transporter small permease family.</text>
</comment>
<feature type="transmembrane region" description="Helical" evidence="9">
    <location>
        <begin position="12"/>
        <end position="32"/>
    </location>
</feature>
<keyword evidence="7 9" id="KW-0472">Membrane</keyword>
<dbReference type="EMBL" id="BKBI01000006">
    <property type="protein sequence ID" value="GEQ35427.1"/>
    <property type="molecule type" value="Genomic_DNA"/>
</dbReference>
<evidence type="ECO:0000256" key="7">
    <source>
        <dbReference type="ARBA" id="ARBA00023136"/>
    </source>
</evidence>
<evidence type="ECO:0000313" key="11">
    <source>
        <dbReference type="EMBL" id="GEQ35427.1"/>
    </source>
</evidence>
<keyword evidence="6 9" id="KW-1133">Transmembrane helix</keyword>
<dbReference type="Proteomes" id="UP000887127">
    <property type="component" value="Unassembled WGS sequence"/>
</dbReference>